<evidence type="ECO:0000313" key="2">
    <source>
        <dbReference type="EMBL" id="QHU13464.1"/>
    </source>
</evidence>
<protein>
    <recommendedName>
        <fullName evidence="3">TLC domain-containing protein</fullName>
    </recommendedName>
</protein>
<dbReference type="AlphaFoldDB" id="A0A6C0KBA0"/>
<keyword evidence="1" id="KW-0472">Membrane</keyword>
<keyword evidence="1" id="KW-0812">Transmembrane</keyword>
<name>A0A6C0KBA0_9ZZZZ</name>
<proteinExistence type="predicted"/>
<dbReference type="EMBL" id="MN740821">
    <property type="protein sequence ID" value="QHU13464.1"/>
    <property type="molecule type" value="Genomic_DNA"/>
</dbReference>
<sequence>MDLLDLLLEGVFFHTFYLYPCSIIYYILYIKKIKRIYPIKGYKHNAYIV</sequence>
<evidence type="ECO:0000256" key="1">
    <source>
        <dbReference type="SAM" id="Phobius"/>
    </source>
</evidence>
<accession>A0A6C0KBA0</accession>
<evidence type="ECO:0008006" key="3">
    <source>
        <dbReference type="Google" id="ProtNLM"/>
    </source>
</evidence>
<organism evidence="2">
    <name type="scientific">viral metagenome</name>
    <dbReference type="NCBI Taxonomy" id="1070528"/>
    <lineage>
        <taxon>unclassified sequences</taxon>
        <taxon>metagenomes</taxon>
        <taxon>organismal metagenomes</taxon>
    </lineage>
</organism>
<reference evidence="2" key="1">
    <citation type="journal article" date="2020" name="Nature">
        <title>Giant virus diversity and host interactions through global metagenomics.</title>
        <authorList>
            <person name="Schulz F."/>
            <person name="Roux S."/>
            <person name="Paez-Espino D."/>
            <person name="Jungbluth S."/>
            <person name="Walsh D.A."/>
            <person name="Denef V.J."/>
            <person name="McMahon K.D."/>
            <person name="Konstantinidis K.T."/>
            <person name="Eloe-Fadrosh E.A."/>
            <person name="Kyrpides N.C."/>
            <person name="Woyke T."/>
        </authorList>
    </citation>
    <scope>NUCLEOTIDE SEQUENCE</scope>
    <source>
        <strain evidence="2">GVMAG-S-1101178-73</strain>
    </source>
</reference>
<feature type="transmembrane region" description="Helical" evidence="1">
    <location>
        <begin position="12"/>
        <end position="30"/>
    </location>
</feature>
<keyword evidence="1" id="KW-1133">Transmembrane helix</keyword>